<dbReference type="Gene3D" id="3.40.50.720">
    <property type="entry name" value="NAD(P)-binding Rossmann-like Domain"/>
    <property type="match status" value="1"/>
</dbReference>
<dbReference type="Proteomes" id="UP000595278">
    <property type="component" value="Chromosome"/>
</dbReference>
<dbReference type="PANTHER" id="PTHR43796">
    <property type="entry name" value="CARBOXYNORSPERMIDINE SYNTHASE"/>
    <property type="match status" value="1"/>
</dbReference>
<evidence type="ECO:0000313" key="3">
    <source>
        <dbReference type="Proteomes" id="UP000595278"/>
    </source>
</evidence>
<accession>A0A974NE47</accession>
<organism evidence="2 3">
    <name type="scientific">Entomomonas asaccharolytica</name>
    <dbReference type="NCBI Taxonomy" id="2785331"/>
    <lineage>
        <taxon>Bacteria</taxon>
        <taxon>Pseudomonadati</taxon>
        <taxon>Pseudomonadota</taxon>
        <taxon>Gammaproteobacteria</taxon>
        <taxon>Pseudomonadales</taxon>
        <taxon>Pseudomonadaceae</taxon>
        <taxon>Entomomonas</taxon>
    </lineage>
</organism>
<keyword evidence="3" id="KW-1185">Reference proteome</keyword>
<dbReference type="EMBL" id="CP067393">
    <property type="protein sequence ID" value="QQP84988.1"/>
    <property type="molecule type" value="Genomic_DNA"/>
</dbReference>
<proteinExistence type="predicted"/>
<sequence length="368" mass="40273">MRVLILGGYGNFGQIIARHLHTIAGIELIIAGRNLVKAQQFAGTINAEAIQLDANQADLATILKHQQINLLISTAGPFQGQNYAVAEAAIEAKTHYIDLADGREFVCGIKTLHKQALKQNVLVCAGASSVPGLSSAVINELLPRFAALRRIEIGISTSEKIPGKSTIEGMLAYCGKPIKQWIDGAWQDRFGWQDLYTHQFSEPVGKRSLAACEVPDLSLFVEHYKGVDTVTFSAGTGLKLTHYGTWLFSWLIRYGLISKPQKYAAMLHKNSLRLERFGDGNSAMYIQLTGLDKDQKPLKLVWELIAEANDGVNIPCLSSVALTRKLLAGKLVARGAMSSMGLLTLDEYLAELAGLHITTKLHELYPFS</sequence>
<dbReference type="PANTHER" id="PTHR43796:SF2">
    <property type="entry name" value="CARBOXYNORSPERMIDINE SYNTHASE"/>
    <property type="match status" value="1"/>
</dbReference>
<evidence type="ECO:0000259" key="1">
    <source>
        <dbReference type="Pfam" id="PF03435"/>
    </source>
</evidence>
<dbReference type="Pfam" id="PF03435">
    <property type="entry name" value="Sacchrp_dh_NADP"/>
    <property type="match status" value="1"/>
</dbReference>
<protein>
    <submittedName>
        <fullName evidence="2">Saccharopine dehydrogenase NADP-binding domain-containing protein</fullName>
    </submittedName>
</protein>
<dbReference type="KEGG" id="eaz:JHT90_11395"/>
<evidence type="ECO:0000313" key="2">
    <source>
        <dbReference type="EMBL" id="QQP84988.1"/>
    </source>
</evidence>
<dbReference type="RefSeq" id="WP_201091041.1">
    <property type="nucleotide sequence ID" value="NZ_CP067393.1"/>
</dbReference>
<dbReference type="InterPro" id="IPR036291">
    <property type="entry name" value="NAD(P)-bd_dom_sf"/>
</dbReference>
<dbReference type="AlphaFoldDB" id="A0A974NE47"/>
<dbReference type="Gene3D" id="3.30.360.10">
    <property type="entry name" value="Dihydrodipicolinate Reductase, domain 2"/>
    <property type="match status" value="1"/>
</dbReference>
<dbReference type="SUPFAM" id="SSF51735">
    <property type="entry name" value="NAD(P)-binding Rossmann-fold domains"/>
    <property type="match status" value="1"/>
</dbReference>
<feature type="domain" description="Saccharopine dehydrogenase NADP binding" evidence="1">
    <location>
        <begin position="3"/>
        <end position="100"/>
    </location>
</feature>
<dbReference type="InterPro" id="IPR005097">
    <property type="entry name" value="Sacchrp_dh_NADP-bd"/>
</dbReference>
<gene>
    <name evidence="2" type="ORF">JHT90_11395</name>
</gene>
<name>A0A974NE47_9GAMM</name>
<reference evidence="2 3" key="1">
    <citation type="submission" date="2021-01" db="EMBL/GenBank/DDBJ databases">
        <title>Entomomonas sp. F2A isolated from a house cricket (Acheta domesticus).</title>
        <authorList>
            <person name="Spergser J."/>
            <person name="Busse H.-J."/>
        </authorList>
    </citation>
    <scope>NUCLEOTIDE SEQUENCE [LARGE SCALE GENOMIC DNA]</scope>
    <source>
        <strain evidence="2 3">F2A</strain>
    </source>
</reference>